<gene>
    <name evidence="3" type="ORF">H9932_09540</name>
</gene>
<dbReference type="EMBL" id="DWWC01000196">
    <property type="protein sequence ID" value="HJC69902.1"/>
    <property type="molecule type" value="Genomic_DNA"/>
</dbReference>
<reference evidence="3" key="1">
    <citation type="journal article" date="2021" name="PeerJ">
        <title>Extensive microbial diversity within the chicken gut microbiome revealed by metagenomics and culture.</title>
        <authorList>
            <person name="Gilroy R."/>
            <person name="Ravi A."/>
            <person name="Getino M."/>
            <person name="Pursley I."/>
            <person name="Horton D.L."/>
            <person name="Alikhan N.F."/>
            <person name="Baker D."/>
            <person name="Gharbi K."/>
            <person name="Hall N."/>
            <person name="Watson M."/>
            <person name="Adriaenssens E.M."/>
            <person name="Foster-Nyarko E."/>
            <person name="Jarju S."/>
            <person name="Secka A."/>
            <person name="Antonio M."/>
            <person name="Oren A."/>
            <person name="Chaudhuri R.R."/>
            <person name="La Ragione R."/>
            <person name="Hildebrand F."/>
            <person name="Pallen M.J."/>
        </authorList>
    </citation>
    <scope>NUCLEOTIDE SEQUENCE</scope>
    <source>
        <strain evidence="3">CHK130-7132</strain>
    </source>
</reference>
<feature type="non-terminal residue" evidence="3">
    <location>
        <position position="80"/>
    </location>
</feature>
<evidence type="ECO:0000256" key="2">
    <source>
        <dbReference type="SAM" id="Phobius"/>
    </source>
</evidence>
<evidence type="ECO:0000313" key="4">
    <source>
        <dbReference type="Proteomes" id="UP000823854"/>
    </source>
</evidence>
<organism evidence="3 4">
    <name type="scientific">Candidatus Brachybacterium intestinipullorum</name>
    <dbReference type="NCBI Taxonomy" id="2838512"/>
    <lineage>
        <taxon>Bacteria</taxon>
        <taxon>Bacillati</taxon>
        <taxon>Actinomycetota</taxon>
        <taxon>Actinomycetes</taxon>
        <taxon>Micrococcales</taxon>
        <taxon>Dermabacteraceae</taxon>
        <taxon>Brachybacterium</taxon>
    </lineage>
</organism>
<dbReference type="Proteomes" id="UP000823854">
    <property type="component" value="Unassembled WGS sequence"/>
</dbReference>
<keyword evidence="2" id="KW-1133">Transmembrane helix</keyword>
<evidence type="ECO:0000313" key="3">
    <source>
        <dbReference type="EMBL" id="HJC69902.1"/>
    </source>
</evidence>
<accession>A0A9D2Q1X6</accession>
<feature type="region of interest" description="Disordered" evidence="1">
    <location>
        <begin position="1"/>
        <end position="29"/>
    </location>
</feature>
<keyword evidence="2" id="KW-0472">Membrane</keyword>
<reference evidence="3" key="2">
    <citation type="submission" date="2021-04" db="EMBL/GenBank/DDBJ databases">
        <authorList>
            <person name="Gilroy R."/>
        </authorList>
    </citation>
    <scope>NUCLEOTIDE SEQUENCE</scope>
    <source>
        <strain evidence="3">CHK130-7132</strain>
    </source>
</reference>
<keyword evidence="2" id="KW-0812">Transmembrane</keyword>
<feature type="transmembrane region" description="Helical" evidence="2">
    <location>
        <begin position="62"/>
        <end position="79"/>
    </location>
</feature>
<evidence type="ECO:0000256" key="1">
    <source>
        <dbReference type="SAM" id="MobiDB-lite"/>
    </source>
</evidence>
<name>A0A9D2Q1X6_9MICO</name>
<proteinExistence type="predicted"/>
<comment type="caution">
    <text evidence="3">The sequence shown here is derived from an EMBL/GenBank/DDBJ whole genome shotgun (WGS) entry which is preliminary data.</text>
</comment>
<dbReference type="AlphaFoldDB" id="A0A9D2Q1X6"/>
<feature type="transmembrane region" description="Helical" evidence="2">
    <location>
        <begin position="38"/>
        <end position="56"/>
    </location>
</feature>
<feature type="compositionally biased region" description="Low complexity" evidence="1">
    <location>
        <begin position="7"/>
        <end position="21"/>
    </location>
</feature>
<sequence>MSEPHETAPTAAGDPGAAGDPSTGSDQPELKKAITPKLLLLFIVGDILGTGVYSLTGKVAGEVGGAGWLPILIAFAVAMV</sequence>
<protein>
    <submittedName>
        <fullName evidence="3">Spore germination protein</fullName>
    </submittedName>
</protein>